<sequence length="786" mass="90839">MGCIMTCESAEDARKNNRINKRALKKDKTEQMKDVKLLLMGGVGSGKTTIVRTLRIIQENGFKEDEHRHYIPIIYSNIIEAMFTILQAMNRMDIPFDSPQRHNDASLVTEAFRRKLKNEPFPEKVRDALSRLWNDSGVLQCFDRSNEYELYDNMKYFFDEIDRIASKDFMPTDSEIQKTRVITTGIVETNFFIKNLHFRLFDVSGRHSEARRWMDCFKDASAIVFCAPISEYDQFVEGGEEKNSLKKSIKLFDSIWNNKYFKDTPMILFLNKKDLFREKIPKSPFKDYFPEYKVAPDGGRIQMDAIQGVTLLTASNWEVWKVEIKVSLMHYGAWEFIEKEESNPEVEAKLSWRDRCDLKLRKDRAFTLIYQNISNEFKPLISGTTDGAEAWKILQEHFEPNTRARKIQLLDEFFGTRYVPGENLGLFICRVKRSAERLREVGHDLPPLYQGYQIIRSLPDDFRTTVQAIYRWSDKDFVPDKIEAELLLEENRLSIVKKDLEDVSTFAFSDEVKHKIKKQKSKFQPKSLDVNSNSYVKSSKQVVKSSNVDFPEDGDIFSAVGDRADHPEADSERDTRTDGAGSESQTVETPTLRPCVSIPWIRKPVERKDRSRKDIYYFVEGSNARLRSFNEIQKYCKDNNIEYDQNLFNFSGKNSSSGKVADLLNLPLEEEANLAEVQIPKTYKEATRTPEAADWEDAMDKEMQVIYDRNVWNLVEPPKEAKVLGSFGFIEVRLDDGVTFPAGWCVNRVSVPWMSTSSPQYRLGEGENVIRQSAHLGDSGTGSTSF</sequence>
<dbReference type="InterPro" id="IPR016177">
    <property type="entry name" value="DNA-bd_dom_sf"/>
</dbReference>
<dbReference type="InterPro" id="IPR011025">
    <property type="entry name" value="GproteinA_insert"/>
</dbReference>
<evidence type="ECO:0000256" key="7">
    <source>
        <dbReference type="ARBA" id="ARBA00023224"/>
    </source>
</evidence>
<dbReference type="Gene3D" id="1.10.400.10">
    <property type="entry name" value="GI Alpha 1, domain 2-like"/>
    <property type="match status" value="1"/>
</dbReference>
<feature type="region of interest" description="Disordered" evidence="11">
    <location>
        <begin position="556"/>
        <end position="590"/>
    </location>
</feature>
<dbReference type="GO" id="GO:0005525">
    <property type="term" value="F:GTP binding"/>
    <property type="evidence" value="ECO:0007669"/>
    <property type="project" value="UniProtKB-KW"/>
</dbReference>
<dbReference type="SUPFAM" id="SSF54171">
    <property type="entry name" value="DNA-binding domain"/>
    <property type="match status" value="1"/>
</dbReference>
<keyword evidence="8" id="KW-0449">Lipoprotein</keyword>
<dbReference type="Proteomes" id="UP000887116">
    <property type="component" value="Unassembled WGS sequence"/>
</dbReference>
<evidence type="ECO:0000256" key="11">
    <source>
        <dbReference type="SAM" id="MobiDB-lite"/>
    </source>
</evidence>
<dbReference type="FunFam" id="3.40.50.300:FF:000720">
    <property type="entry name" value="Guanine nucleotide-binding protein G(k) subunit alpha"/>
    <property type="match status" value="1"/>
</dbReference>
<keyword evidence="13" id="KW-1185">Reference proteome</keyword>
<evidence type="ECO:0000256" key="8">
    <source>
        <dbReference type="ARBA" id="ARBA00023288"/>
    </source>
</evidence>
<keyword evidence="1" id="KW-0519">Myristate</keyword>
<keyword evidence="6" id="KW-0564">Palmitate</keyword>
<evidence type="ECO:0000256" key="3">
    <source>
        <dbReference type="ARBA" id="ARBA00022741"/>
    </source>
</evidence>
<evidence type="ECO:0000256" key="2">
    <source>
        <dbReference type="ARBA" id="ARBA00022723"/>
    </source>
</evidence>
<dbReference type="Gene3D" id="3.40.50.300">
    <property type="entry name" value="P-loop containing nucleotide triphosphate hydrolases"/>
    <property type="match status" value="1"/>
</dbReference>
<dbReference type="OrthoDB" id="5817230at2759"/>
<keyword evidence="2 10" id="KW-0479">Metal-binding</keyword>
<dbReference type="PROSITE" id="PS51882">
    <property type="entry name" value="G_ALPHA"/>
    <property type="match status" value="1"/>
</dbReference>
<dbReference type="InterPro" id="IPR027417">
    <property type="entry name" value="P-loop_NTPase"/>
</dbReference>
<evidence type="ECO:0000256" key="5">
    <source>
        <dbReference type="ARBA" id="ARBA00023134"/>
    </source>
</evidence>
<proteinExistence type="predicted"/>
<name>A0A8X6JGD0_TRICU</name>
<feature type="binding site" evidence="10">
    <location>
        <position position="48"/>
    </location>
    <ligand>
        <name>Mg(2+)</name>
        <dbReference type="ChEBI" id="CHEBI:18420"/>
    </ligand>
</feature>
<dbReference type="GO" id="GO:0031683">
    <property type="term" value="F:G-protein beta/gamma-subunit complex binding"/>
    <property type="evidence" value="ECO:0007669"/>
    <property type="project" value="InterPro"/>
</dbReference>
<evidence type="ECO:0000313" key="13">
    <source>
        <dbReference type="Proteomes" id="UP000887116"/>
    </source>
</evidence>
<dbReference type="EMBL" id="BMAO01018534">
    <property type="protein sequence ID" value="GFR24128.1"/>
    <property type="molecule type" value="Genomic_DNA"/>
</dbReference>
<dbReference type="GO" id="GO:0005737">
    <property type="term" value="C:cytoplasm"/>
    <property type="evidence" value="ECO:0007669"/>
    <property type="project" value="TreeGrafter"/>
</dbReference>
<feature type="binding site" evidence="10">
    <location>
        <position position="183"/>
    </location>
    <ligand>
        <name>Mg(2+)</name>
        <dbReference type="ChEBI" id="CHEBI:18420"/>
    </ligand>
</feature>
<dbReference type="GO" id="GO:0007188">
    <property type="term" value="P:adenylate cyclase-modulating G protein-coupled receptor signaling pathway"/>
    <property type="evidence" value="ECO:0007669"/>
    <property type="project" value="TreeGrafter"/>
</dbReference>
<dbReference type="Pfam" id="PF14223">
    <property type="entry name" value="Retrotran_gag_2"/>
    <property type="match status" value="1"/>
</dbReference>
<organism evidence="12 13">
    <name type="scientific">Trichonephila clavata</name>
    <name type="common">Joro spider</name>
    <name type="synonym">Nephila clavata</name>
    <dbReference type="NCBI Taxonomy" id="2740835"/>
    <lineage>
        <taxon>Eukaryota</taxon>
        <taxon>Metazoa</taxon>
        <taxon>Ecdysozoa</taxon>
        <taxon>Arthropoda</taxon>
        <taxon>Chelicerata</taxon>
        <taxon>Arachnida</taxon>
        <taxon>Araneae</taxon>
        <taxon>Araneomorphae</taxon>
        <taxon>Entelegynae</taxon>
        <taxon>Araneoidea</taxon>
        <taxon>Nephilidae</taxon>
        <taxon>Trichonephila</taxon>
    </lineage>
</organism>
<evidence type="ECO:0000256" key="10">
    <source>
        <dbReference type="PIRSR" id="PIRSR601019-2"/>
    </source>
</evidence>
<dbReference type="GO" id="GO:0001664">
    <property type="term" value="F:G protein-coupled receptor binding"/>
    <property type="evidence" value="ECO:0007669"/>
    <property type="project" value="TreeGrafter"/>
</dbReference>
<comment type="caution">
    <text evidence="12">The sequence shown here is derived from an EMBL/GenBank/DDBJ whole genome shotgun (WGS) entry which is preliminary data.</text>
</comment>
<dbReference type="GO" id="GO:0005834">
    <property type="term" value="C:heterotrimeric G-protein complex"/>
    <property type="evidence" value="ECO:0007669"/>
    <property type="project" value="TreeGrafter"/>
</dbReference>
<dbReference type="CDD" id="cd00066">
    <property type="entry name" value="G-alpha"/>
    <property type="match status" value="1"/>
</dbReference>
<keyword evidence="7" id="KW-0807">Transducer</keyword>
<dbReference type="InterPro" id="IPR001019">
    <property type="entry name" value="Gprotein_alpha_su"/>
</dbReference>
<feature type="compositionally biased region" description="Basic and acidic residues" evidence="11">
    <location>
        <begin position="562"/>
        <end position="577"/>
    </location>
</feature>
<keyword evidence="3 9" id="KW-0547">Nucleotide-binding</keyword>
<evidence type="ECO:0000256" key="9">
    <source>
        <dbReference type="PIRSR" id="PIRSR601019-1"/>
    </source>
</evidence>
<dbReference type="PANTHER" id="PTHR10218">
    <property type="entry name" value="GTP-BINDING PROTEIN ALPHA SUBUNIT"/>
    <property type="match status" value="1"/>
</dbReference>
<dbReference type="PANTHER" id="PTHR10218:SF362">
    <property type="entry name" value="G PROTEIN ALPHA O SUBUNIT"/>
    <property type="match status" value="1"/>
</dbReference>
<dbReference type="AlphaFoldDB" id="A0A8X6JGD0"/>
<keyword evidence="4 10" id="KW-0460">Magnesium</keyword>
<reference evidence="12" key="1">
    <citation type="submission" date="2020-07" db="EMBL/GenBank/DDBJ databases">
        <title>Multicomponent nature underlies the extraordinary mechanical properties of spider dragline silk.</title>
        <authorList>
            <person name="Kono N."/>
            <person name="Nakamura H."/>
            <person name="Mori M."/>
            <person name="Yoshida Y."/>
            <person name="Ohtoshi R."/>
            <person name="Malay A.D."/>
            <person name="Moran D.A.P."/>
            <person name="Tomita M."/>
            <person name="Numata K."/>
            <person name="Arakawa K."/>
        </authorList>
    </citation>
    <scope>NUCLEOTIDE SEQUENCE</scope>
</reference>
<dbReference type="GO" id="GO:0046872">
    <property type="term" value="F:metal ion binding"/>
    <property type="evidence" value="ECO:0007669"/>
    <property type="project" value="UniProtKB-KW"/>
</dbReference>
<dbReference type="Pfam" id="PF00503">
    <property type="entry name" value="G-alpha"/>
    <property type="match status" value="1"/>
</dbReference>
<dbReference type="PRINTS" id="PR00318">
    <property type="entry name" value="GPROTEINA"/>
</dbReference>
<dbReference type="FunFam" id="1.10.400.10:FF:000002">
    <property type="entry name" value="guanine nucleotide-binding protein G(Q) subunit alpha"/>
    <property type="match status" value="1"/>
</dbReference>
<dbReference type="Gene3D" id="3.30.890.10">
    <property type="entry name" value="Methyl-cpg-binding Protein 2, Chain A"/>
    <property type="match status" value="1"/>
</dbReference>
<dbReference type="GO" id="GO:0003924">
    <property type="term" value="F:GTPase activity"/>
    <property type="evidence" value="ECO:0007669"/>
    <property type="project" value="InterPro"/>
</dbReference>
<dbReference type="SMART" id="SM00275">
    <property type="entry name" value="G_alpha"/>
    <property type="match status" value="1"/>
</dbReference>
<evidence type="ECO:0000256" key="6">
    <source>
        <dbReference type="ARBA" id="ARBA00023139"/>
    </source>
</evidence>
<gene>
    <name evidence="12" type="ORF">TNCT_39341</name>
</gene>
<dbReference type="GO" id="GO:0003677">
    <property type="term" value="F:DNA binding"/>
    <property type="evidence" value="ECO:0007669"/>
    <property type="project" value="InterPro"/>
</dbReference>
<feature type="binding site" evidence="9">
    <location>
        <begin position="271"/>
        <end position="274"/>
    </location>
    <ligand>
        <name>GTP</name>
        <dbReference type="ChEBI" id="CHEBI:37565"/>
    </ligand>
</feature>
<dbReference type="SUPFAM" id="SSF47895">
    <property type="entry name" value="Transducin (alpha subunit), insertion domain"/>
    <property type="match status" value="1"/>
</dbReference>
<keyword evidence="5 9" id="KW-0342">GTP-binding</keyword>
<protein>
    <submittedName>
        <fullName evidence="12">Guanine nucleotide-binding protein G(O) subunit alpha</fullName>
    </submittedName>
</protein>
<accession>A0A8X6JGD0</accession>
<dbReference type="SUPFAM" id="SSF52540">
    <property type="entry name" value="P-loop containing nucleoside triphosphate hydrolases"/>
    <property type="match status" value="1"/>
</dbReference>
<evidence type="ECO:0000256" key="4">
    <source>
        <dbReference type="ARBA" id="ARBA00022842"/>
    </source>
</evidence>
<evidence type="ECO:0000313" key="12">
    <source>
        <dbReference type="EMBL" id="GFR24128.1"/>
    </source>
</evidence>
<evidence type="ECO:0000256" key="1">
    <source>
        <dbReference type="ARBA" id="ARBA00022707"/>
    </source>
</evidence>